<proteinExistence type="inferred from homology"/>
<dbReference type="OrthoDB" id="10020456at2759"/>
<dbReference type="Gene3D" id="4.10.400.10">
    <property type="entry name" value="Low-density Lipoprotein Receptor"/>
    <property type="match status" value="3"/>
</dbReference>
<evidence type="ECO:0000256" key="11">
    <source>
        <dbReference type="PROSITE-ProRule" id="PRU00124"/>
    </source>
</evidence>
<feature type="domain" description="CUB" evidence="14">
    <location>
        <begin position="42"/>
        <end position="159"/>
    </location>
</feature>
<evidence type="ECO:0000256" key="4">
    <source>
        <dbReference type="ARBA" id="ARBA00022692"/>
    </source>
</evidence>
<dbReference type="SMART" id="SM00042">
    <property type="entry name" value="CUB"/>
    <property type="match status" value="2"/>
</dbReference>
<feature type="region of interest" description="Disordered" evidence="12">
    <location>
        <begin position="786"/>
        <end position="811"/>
    </location>
</feature>
<evidence type="ECO:0000313" key="16">
    <source>
        <dbReference type="RefSeq" id="XP_055890643.1"/>
    </source>
</evidence>
<dbReference type="Proteomes" id="UP001165740">
    <property type="component" value="Chromosome 7"/>
</dbReference>
<reference evidence="16" key="1">
    <citation type="submission" date="2025-08" db="UniProtKB">
        <authorList>
            <consortium name="RefSeq"/>
        </authorList>
    </citation>
    <scope>IDENTIFICATION</scope>
</reference>
<comment type="similarity">
    <text evidence="2">Belongs to the LDLR family.</text>
</comment>
<evidence type="ECO:0000256" key="5">
    <source>
        <dbReference type="ARBA" id="ARBA00022737"/>
    </source>
</evidence>
<sequence length="858" mass="96142">MNRILFILIIDINIENKKYCKSTMWFTCLSFCLSVSLINSYCVHDDRIVTPEKGYLESPYYYSQSYPVDVCVKWTLHGKPGTKVTVKFLFLDIPENSSCDTFYIMIAFTTEQRYCGNSTFIISTFEANLTNFNTQVYVVFNSSAKGIRGKGFKMSYESTEGCSQEMYSNSGHISMTAHERLYLEDTLQSCYWTVLSPGGQSVIYRLFFETCSLMERDLLKVYDGNGLTASLIGSYNYIDCPNFLMTTTNSFYIQFIPGNRSSIGSISITFNAVTSSRWTTTLPSMPVYPLHSDYCHLNLSSSTGEITNNDDVYSAIKHCSFFYWKLRYVNPSGPYHYDISIETFELLHGDYVYFYDGPNESSNLLGAFMRGLPIPHHLYSSGNNVFIRYIPNLPTSSLRANFTFKFTIVYACPNGYLNCTGEAACYPVYKRCDGIWDCPIHGADEKGCRNNCGLGEFSCNSSSLFCYKESERCNGRGSCANYADEMGCTPEQCSSEKGLFLCNNGRCIYEKWHCDRTSDCTDNSDETDCSPLSSPRVIVAAVVGSLICVLLLVISLGCVCKLYNMRMNTMRRGTRHETPLSRQLAEMFHRRAPPPPYHEAMLTSRPYDEAFMELLAQEGQNGAPQFSNGVNEQDNATFAVPRERSHRGSRRCRHSRRHREVNQNPAGITSHEAHLNTSNIGVDMFHVFDSDSTCFASLSQPPPYHETVSSLLHSHDTLDSSGESDDESILDNWQPDDTSQASQYADSQTEINQASLNGSPETTLTSVLRTFQHSVGTNIVQLQVDSDKDNDSNSTNISLDSTSGIGLGDNDGVKVECQNQDTLIDDDSDTECILAGNDDTTNINDDLTSDTVCLLSSF</sequence>
<feature type="transmembrane region" description="Helical" evidence="13">
    <location>
        <begin position="537"/>
        <end position="563"/>
    </location>
</feature>
<evidence type="ECO:0000256" key="13">
    <source>
        <dbReference type="SAM" id="Phobius"/>
    </source>
</evidence>
<dbReference type="InterPro" id="IPR050685">
    <property type="entry name" value="LDLR"/>
</dbReference>
<feature type="compositionally biased region" description="Polar residues" evidence="12">
    <location>
        <begin position="735"/>
        <end position="747"/>
    </location>
</feature>
<dbReference type="RefSeq" id="XP_055890643.1">
    <property type="nucleotide sequence ID" value="XM_056034668.1"/>
</dbReference>
<feature type="region of interest" description="Disordered" evidence="12">
    <location>
        <begin position="637"/>
        <end position="659"/>
    </location>
</feature>
<dbReference type="OMA" id="CHLYRND"/>
<comment type="caution">
    <text evidence="11">Lacks conserved residue(s) required for the propagation of feature annotation.</text>
</comment>
<dbReference type="PROSITE" id="PS01209">
    <property type="entry name" value="LDLRA_1"/>
    <property type="match status" value="1"/>
</dbReference>
<dbReference type="InterPro" id="IPR036055">
    <property type="entry name" value="LDL_receptor-like_sf"/>
</dbReference>
<evidence type="ECO:0000256" key="10">
    <source>
        <dbReference type="ARBA" id="ARBA00037878"/>
    </source>
</evidence>
<keyword evidence="3" id="KW-0254">Endocytosis</keyword>
<feature type="region of interest" description="Disordered" evidence="12">
    <location>
        <begin position="715"/>
        <end position="747"/>
    </location>
</feature>
<evidence type="ECO:0000259" key="14">
    <source>
        <dbReference type="PROSITE" id="PS01180"/>
    </source>
</evidence>
<dbReference type="InterPro" id="IPR002172">
    <property type="entry name" value="LDrepeatLR_classA_rpt"/>
</dbReference>
<dbReference type="PRINTS" id="PR00261">
    <property type="entry name" value="LDLRECEPTOR"/>
</dbReference>
<dbReference type="InterPro" id="IPR035914">
    <property type="entry name" value="Sperma_CUB_dom_sf"/>
</dbReference>
<feature type="disulfide bond" evidence="11">
    <location>
        <begin position="514"/>
        <end position="529"/>
    </location>
</feature>
<feature type="domain" description="CUB" evidence="14">
    <location>
        <begin position="162"/>
        <end position="273"/>
    </location>
</feature>
<evidence type="ECO:0000256" key="12">
    <source>
        <dbReference type="SAM" id="MobiDB-lite"/>
    </source>
</evidence>
<evidence type="ECO:0000256" key="8">
    <source>
        <dbReference type="ARBA" id="ARBA00023157"/>
    </source>
</evidence>
<gene>
    <name evidence="16" type="primary">LOC106072385</name>
</gene>
<dbReference type="CDD" id="cd00041">
    <property type="entry name" value="CUB"/>
    <property type="match status" value="1"/>
</dbReference>
<dbReference type="SMART" id="SM00192">
    <property type="entry name" value="LDLa"/>
    <property type="match status" value="3"/>
</dbReference>
<dbReference type="InterPro" id="IPR000859">
    <property type="entry name" value="CUB_dom"/>
</dbReference>
<keyword evidence="8 11" id="KW-1015">Disulfide bond</keyword>
<keyword evidence="9" id="KW-0168">Coated pit</keyword>
<evidence type="ECO:0000256" key="3">
    <source>
        <dbReference type="ARBA" id="ARBA00022583"/>
    </source>
</evidence>
<dbReference type="CDD" id="cd00112">
    <property type="entry name" value="LDLa"/>
    <property type="match status" value="2"/>
</dbReference>
<dbReference type="PROSITE" id="PS50068">
    <property type="entry name" value="LDLRA_2"/>
    <property type="match status" value="2"/>
</dbReference>
<dbReference type="InterPro" id="IPR023415">
    <property type="entry name" value="LDLR_class-A_CS"/>
</dbReference>
<accession>A0A9W3ATS5</accession>
<evidence type="ECO:0000256" key="7">
    <source>
        <dbReference type="ARBA" id="ARBA00023136"/>
    </source>
</evidence>
<comment type="subcellular location">
    <subcellularLocation>
        <location evidence="10">Membrane</location>
        <location evidence="10">Coated pit</location>
    </subcellularLocation>
    <subcellularLocation>
        <location evidence="1">Membrane</location>
        <topology evidence="1">Single-pass membrane protein</topology>
    </subcellularLocation>
</comment>
<feature type="disulfide bond" evidence="11">
    <location>
        <begin position="473"/>
        <end position="488"/>
    </location>
</feature>
<keyword evidence="4 13" id="KW-0812">Transmembrane</keyword>
<dbReference type="GO" id="GO:0005905">
    <property type="term" value="C:clathrin-coated pit"/>
    <property type="evidence" value="ECO:0007669"/>
    <property type="project" value="UniProtKB-KW"/>
</dbReference>
<evidence type="ECO:0000256" key="2">
    <source>
        <dbReference type="ARBA" id="ARBA00009939"/>
    </source>
</evidence>
<dbReference type="GeneID" id="106072385"/>
<dbReference type="GO" id="GO:0006897">
    <property type="term" value="P:endocytosis"/>
    <property type="evidence" value="ECO:0007669"/>
    <property type="project" value="UniProtKB-KW"/>
</dbReference>
<keyword evidence="6 13" id="KW-1133">Transmembrane helix</keyword>
<evidence type="ECO:0000256" key="1">
    <source>
        <dbReference type="ARBA" id="ARBA00004167"/>
    </source>
</evidence>
<keyword evidence="15" id="KW-1185">Reference proteome</keyword>
<dbReference type="SUPFAM" id="SSF49854">
    <property type="entry name" value="Spermadhesin, CUB domain"/>
    <property type="match status" value="3"/>
</dbReference>
<keyword evidence="7 13" id="KW-0472">Membrane</keyword>
<dbReference type="Gene3D" id="2.60.120.290">
    <property type="entry name" value="Spermadhesin, CUB domain"/>
    <property type="match status" value="3"/>
</dbReference>
<dbReference type="Pfam" id="PF00057">
    <property type="entry name" value="Ldl_recept_a"/>
    <property type="match status" value="1"/>
</dbReference>
<keyword evidence="5" id="KW-0677">Repeat</keyword>
<feature type="disulfide bond" evidence="11">
    <location>
        <begin position="502"/>
        <end position="520"/>
    </location>
</feature>
<evidence type="ECO:0000313" key="15">
    <source>
        <dbReference type="Proteomes" id="UP001165740"/>
    </source>
</evidence>
<protein>
    <submittedName>
        <fullName evidence="16">Uncharacterized protein LOC106072385 isoform X1</fullName>
    </submittedName>
</protein>
<evidence type="ECO:0000256" key="6">
    <source>
        <dbReference type="ARBA" id="ARBA00022989"/>
    </source>
</evidence>
<dbReference type="PANTHER" id="PTHR24270">
    <property type="entry name" value="LOW-DENSITY LIPOPROTEIN RECEPTOR-RELATED"/>
    <property type="match status" value="1"/>
</dbReference>
<evidence type="ECO:0000256" key="9">
    <source>
        <dbReference type="ARBA" id="ARBA00023176"/>
    </source>
</evidence>
<feature type="compositionally biased region" description="Basic residues" evidence="12">
    <location>
        <begin position="644"/>
        <end position="659"/>
    </location>
</feature>
<name>A0A9W3ATS5_BIOGL</name>
<dbReference type="Pfam" id="PF00431">
    <property type="entry name" value="CUB"/>
    <property type="match status" value="2"/>
</dbReference>
<dbReference type="PROSITE" id="PS01180">
    <property type="entry name" value="CUB"/>
    <property type="match status" value="2"/>
</dbReference>
<dbReference type="GO" id="GO:0005886">
    <property type="term" value="C:plasma membrane"/>
    <property type="evidence" value="ECO:0007669"/>
    <property type="project" value="TreeGrafter"/>
</dbReference>
<dbReference type="SUPFAM" id="SSF57424">
    <property type="entry name" value="LDL receptor-like module"/>
    <property type="match status" value="3"/>
</dbReference>
<dbReference type="AlphaFoldDB" id="A0A9W3ATS5"/>
<organism evidence="15 16">
    <name type="scientific">Biomphalaria glabrata</name>
    <name type="common">Bloodfluke planorb</name>
    <name type="synonym">Freshwater snail</name>
    <dbReference type="NCBI Taxonomy" id="6526"/>
    <lineage>
        <taxon>Eukaryota</taxon>
        <taxon>Metazoa</taxon>
        <taxon>Spiralia</taxon>
        <taxon>Lophotrochozoa</taxon>
        <taxon>Mollusca</taxon>
        <taxon>Gastropoda</taxon>
        <taxon>Heterobranchia</taxon>
        <taxon>Euthyneura</taxon>
        <taxon>Panpulmonata</taxon>
        <taxon>Hygrophila</taxon>
        <taxon>Lymnaeoidea</taxon>
        <taxon>Planorbidae</taxon>
        <taxon>Biomphalaria</taxon>
    </lineage>
</organism>